<keyword evidence="4 6" id="KW-0472">Membrane</keyword>
<evidence type="ECO:0000256" key="1">
    <source>
        <dbReference type="ARBA" id="ARBA00004167"/>
    </source>
</evidence>
<keyword evidence="3 6" id="KW-1133">Transmembrane helix</keyword>
<name>A0A103YKT0_CYNCS</name>
<evidence type="ECO:0000313" key="8">
    <source>
        <dbReference type="Proteomes" id="UP000243975"/>
    </source>
</evidence>
<dbReference type="Gramene" id="KVI10961">
    <property type="protein sequence ID" value="KVI10961"/>
    <property type="gene ID" value="Ccrd_010621"/>
</dbReference>
<evidence type="ECO:0000256" key="3">
    <source>
        <dbReference type="ARBA" id="ARBA00022989"/>
    </source>
</evidence>
<evidence type="ECO:0000256" key="4">
    <source>
        <dbReference type="ARBA" id="ARBA00023136"/>
    </source>
</evidence>
<dbReference type="GO" id="GO:0016020">
    <property type="term" value="C:membrane"/>
    <property type="evidence" value="ECO:0007669"/>
    <property type="project" value="UniProtKB-SubCell"/>
</dbReference>
<reference evidence="7 8" key="1">
    <citation type="journal article" date="2016" name="Sci. Rep.">
        <title>The genome sequence of the outbreeding globe artichoke constructed de novo incorporating a phase-aware low-pass sequencing strategy of F1 progeny.</title>
        <authorList>
            <person name="Scaglione D."/>
            <person name="Reyes-Chin-Wo S."/>
            <person name="Acquadro A."/>
            <person name="Froenicke L."/>
            <person name="Portis E."/>
            <person name="Beitel C."/>
            <person name="Tirone M."/>
            <person name="Mauro R."/>
            <person name="Lo Monaco A."/>
            <person name="Mauromicale G."/>
            <person name="Faccioli P."/>
            <person name="Cattivelli L."/>
            <person name="Rieseberg L."/>
            <person name="Michelmore R."/>
            <person name="Lanteri S."/>
        </authorList>
    </citation>
    <scope>NUCLEOTIDE SEQUENCE [LARGE SCALE GENOMIC DNA]</scope>
    <source>
        <strain evidence="7">2C</strain>
    </source>
</reference>
<dbReference type="Proteomes" id="UP000243975">
    <property type="component" value="Unassembled WGS sequence"/>
</dbReference>
<keyword evidence="8" id="KW-1185">Reference proteome</keyword>
<dbReference type="AlphaFoldDB" id="A0A103YKT0"/>
<gene>
    <name evidence="7" type="ORF">Ccrd_010621</name>
</gene>
<dbReference type="EMBL" id="LEKV01000971">
    <property type="protein sequence ID" value="KVI10961.1"/>
    <property type="molecule type" value="Genomic_DNA"/>
</dbReference>
<dbReference type="STRING" id="59895.A0A103YKT0"/>
<keyword evidence="2 6" id="KW-0812">Transmembrane</keyword>
<proteinExistence type="inferred from homology"/>
<evidence type="ECO:0000256" key="6">
    <source>
        <dbReference type="SAM" id="Phobius"/>
    </source>
</evidence>
<dbReference type="PANTHER" id="PTHR31509">
    <property type="entry name" value="BPS1-LIKE PROTEIN"/>
    <property type="match status" value="1"/>
</dbReference>
<evidence type="ECO:0000313" key="7">
    <source>
        <dbReference type="EMBL" id="KVI10961.1"/>
    </source>
</evidence>
<comment type="subcellular location">
    <subcellularLocation>
        <location evidence="1">Membrane</location>
        <topology evidence="1">Single-pass membrane protein</topology>
    </subcellularLocation>
</comment>
<comment type="similarity">
    <text evidence="5">Belongs to the ROH1 family.</text>
</comment>
<dbReference type="Pfam" id="PF05633">
    <property type="entry name" value="ROH1-like"/>
    <property type="match status" value="1"/>
</dbReference>
<evidence type="ECO:0000256" key="5">
    <source>
        <dbReference type="ARBA" id="ARBA00035114"/>
    </source>
</evidence>
<feature type="transmembrane region" description="Helical" evidence="6">
    <location>
        <begin position="249"/>
        <end position="271"/>
    </location>
</feature>
<organism evidence="7 8">
    <name type="scientific">Cynara cardunculus var. scolymus</name>
    <name type="common">Globe artichoke</name>
    <name type="synonym">Cynara scolymus</name>
    <dbReference type="NCBI Taxonomy" id="59895"/>
    <lineage>
        <taxon>Eukaryota</taxon>
        <taxon>Viridiplantae</taxon>
        <taxon>Streptophyta</taxon>
        <taxon>Embryophyta</taxon>
        <taxon>Tracheophyta</taxon>
        <taxon>Spermatophyta</taxon>
        <taxon>Magnoliopsida</taxon>
        <taxon>eudicotyledons</taxon>
        <taxon>Gunneridae</taxon>
        <taxon>Pentapetalae</taxon>
        <taxon>asterids</taxon>
        <taxon>campanulids</taxon>
        <taxon>Asterales</taxon>
        <taxon>Asteraceae</taxon>
        <taxon>Carduoideae</taxon>
        <taxon>Cardueae</taxon>
        <taxon>Carduinae</taxon>
        <taxon>Cynara</taxon>
    </lineage>
</organism>
<accession>A0A103YKT0</accession>
<protein>
    <submittedName>
        <fullName evidence="7">BYPASS-related protein</fullName>
    </submittedName>
</protein>
<comment type="caution">
    <text evidence="7">The sequence shown here is derived from an EMBL/GenBank/DDBJ whole genome shotgun (WGS) entry which is preliminary data.</text>
</comment>
<sequence>MTAKMPFASGYTMSLKTLCRSVFGFGIDHNQVHSMELLEECDIHLDKELQLFQYQVFRQFKNLSESSDDGFLSLDWLSMLLDAFVVCHEDFMAILSKNEPYLSEPPLDKLVMDFFDRSIKALDICNAICDGIQKIRCWHKHLEIVSYALSSRQRKLISKGQFRRARKALTDLDHIMLDDTKDSGRFFLRRFKSFGHSNKGKSVNCHNQEQMRSLSWSTSSSWPASKQLQSLANSLIPPCENETSTTYRLANVVFMMGFVYVFVLWALVAAIPCQDRGLLTNFNIPNHFSWATPFSVLHVRIINEFKKRDGKNSFGLLKEISQMEKSVGYITNLIDSTHQFPLTEEEKEKVVVGVAELSVVSNAYENGLHPLEYQLRQVFHKIMFFRSEGLEILCRVRS</sequence>
<dbReference type="InterPro" id="IPR008511">
    <property type="entry name" value="ROH1-like"/>
</dbReference>
<evidence type="ECO:0000256" key="2">
    <source>
        <dbReference type="ARBA" id="ARBA00022692"/>
    </source>
</evidence>